<dbReference type="InParanoid" id="A0A5J5F8H3"/>
<evidence type="ECO:0000313" key="1">
    <source>
        <dbReference type="EMBL" id="KAA8913580.1"/>
    </source>
</evidence>
<organism evidence="1 2">
    <name type="scientific">Sphaerosporella brunnea</name>
    <dbReference type="NCBI Taxonomy" id="1250544"/>
    <lineage>
        <taxon>Eukaryota</taxon>
        <taxon>Fungi</taxon>
        <taxon>Dikarya</taxon>
        <taxon>Ascomycota</taxon>
        <taxon>Pezizomycotina</taxon>
        <taxon>Pezizomycetes</taxon>
        <taxon>Pezizales</taxon>
        <taxon>Pyronemataceae</taxon>
        <taxon>Sphaerosporella</taxon>
    </lineage>
</organism>
<keyword evidence="2" id="KW-1185">Reference proteome</keyword>
<accession>A0A5J5F8H3</accession>
<comment type="caution">
    <text evidence="1">The sequence shown here is derived from an EMBL/GenBank/DDBJ whole genome shotgun (WGS) entry which is preliminary data.</text>
</comment>
<evidence type="ECO:0000313" key="2">
    <source>
        <dbReference type="Proteomes" id="UP000326924"/>
    </source>
</evidence>
<sequence>MWYTIWVDPQSEPYLVEFPWEDERKSGMGLLIYQTPFHAPRLMFKNTSKTNDLIDGKQQLMFKNTSKTNDLIDGKQQVDSLTRNGVALVSKLAKKCSIRIIDDYPRGAILQKCTKAYLEAMAFTDLALTHSYLDVEIAFNDWENTLKWESDNLEVLHCDVLSLFCGFVKDIENGVAIPKGGVKVPSDYNEATTTFPEPDQEEQLPSPSDIVKCSANLLKKLTKLKSLMGTCDDPVFGKLLEVTGKAHKSSWSLTKLQGLISDALEELVWWMRDEHRELVVLSRAIKYAHRQCLYMIQKEEDQDGAGAIDSGQAPDFRALAFRSQGNKLWKVLGDEEHKSSS</sequence>
<gene>
    <name evidence="1" type="ORF">FN846DRAFT_902649</name>
</gene>
<dbReference type="EMBL" id="VXIS01000013">
    <property type="protein sequence ID" value="KAA8913580.1"/>
    <property type="molecule type" value="Genomic_DNA"/>
</dbReference>
<dbReference type="AlphaFoldDB" id="A0A5J5F8H3"/>
<reference evidence="1 2" key="1">
    <citation type="submission" date="2019-09" db="EMBL/GenBank/DDBJ databases">
        <title>Draft genome of the ectomycorrhizal ascomycete Sphaerosporella brunnea.</title>
        <authorList>
            <consortium name="DOE Joint Genome Institute"/>
            <person name="Benucci G.M."/>
            <person name="Marozzi G."/>
            <person name="Antonielli L."/>
            <person name="Sanchez S."/>
            <person name="Marco P."/>
            <person name="Wang X."/>
            <person name="Falini L.B."/>
            <person name="Barry K."/>
            <person name="Haridas S."/>
            <person name="Lipzen A."/>
            <person name="Labutti K."/>
            <person name="Grigoriev I.V."/>
            <person name="Murat C."/>
            <person name="Martin F."/>
            <person name="Albertini E."/>
            <person name="Donnini D."/>
            <person name="Bonito G."/>
        </authorList>
    </citation>
    <scope>NUCLEOTIDE SEQUENCE [LARGE SCALE GENOMIC DNA]</scope>
    <source>
        <strain evidence="1 2">Sb_GMNB300</strain>
    </source>
</reference>
<dbReference type="Proteomes" id="UP000326924">
    <property type="component" value="Unassembled WGS sequence"/>
</dbReference>
<name>A0A5J5F8H3_9PEZI</name>
<proteinExistence type="predicted"/>
<protein>
    <submittedName>
        <fullName evidence="1">Uncharacterized protein</fullName>
    </submittedName>
</protein>